<keyword evidence="2" id="KW-1185">Reference proteome</keyword>
<dbReference type="Proteomes" id="UP000199427">
    <property type="component" value="Unassembled WGS sequence"/>
</dbReference>
<sequence>MNLKNMYRVKQITPAKTYYRDVCRTQSIFLLNFKLDECMNQISPSKCLVHSNHQEMDKQRYVVMDF</sequence>
<dbReference type="RefSeq" id="WP_091774648.1">
    <property type="nucleotide sequence ID" value="NZ_FOES01000032.1"/>
</dbReference>
<evidence type="ECO:0000313" key="2">
    <source>
        <dbReference type="Proteomes" id="UP000199427"/>
    </source>
</evidence>
<accession>A0A1H9JNL2</accession>
<reference evidence="1 2" key="1">
    <citation type="submission" date="2016-10" db="EMBL/GenBank/DDBJ databases">
        <authorList>
            <person name="de Groot N.N."/>
        </authorList>
    </citation>
    <scope>NUCLEOTIDE SEQUENCE [LARGE SCALE GENOMIC DNA]</scope>
    <source>
        <strain evidence="1 2">DSM 21633</strain>
    </source>
</reference>
<gene>
    <name evidence="1" type="ORF">SAMN05216362_1325</name>
</gene>
<name>A0A1H9JNL2_9BACI</name>
<protein>
    <submittedName>
        <fullName evidence="1">Uncharacterized protein</fullName>
    </submittedName>
</protein>
<dbReference type="AlphaFoldDB" id="A0A1H9JNL2"/>
<organism evidence="1 2">
    <name type="scientific">Piscibacillus halophilus</name>
    <dbReference type="NCBI Taxonomy" id="571933"/>
    <lineage>
        <taxon>Bacteria</taxon>
        <taxon>Bacillati</taxon>
        <taxon>Bacillota</taxon>
        <taxon>Bacilli</taxon>
        <taxon>Bacillales</taxon>
        <taxon>Bacillaceae</taxon>
        <taxon>Piscibacillus</taxon>
    </lineage>
</organism>
<evidence type="ECO:0000313" key="1">
    <source>
        <dbReference type="EMBL" id="SEQ88215.1"/>
    </source>
</evidence>
<proteinExistence type="predicted"/>
<dbReference type="EMBL" id="FOES01000032">
    <property type="protein sequence ID" value="SEQ88215.1"/>
    <property type="molecule type" value="Genomic_DNA"/>
</dbReference>